<dbReference type="SUPFAM" id="SSF51905">
    <property type="entry name" value="FAD/NAD(P)-binding domain"/>
    <property type="match status" value="1"/>
</dbReference>
<evidence type="ECO:0000313" key="3">
    <source>
        <dbReference type="EMBL" id="GAA3933830.1"/>
    </source>
</evidence>
<dbReference type="InterPro" id="IPR002938">
    <property type="entry name" value="FAD-bd"/>
</dbReference>
<name>A0ABP7N3I0_9MICO</name>
<sequence length="393" mass="43028">MSTELHVDCAIVGGGPAGLVLALALVRRGIRAVVMEKHADFLRDFRGDTIHPSTQDLLAEFGLLDAFLARRHDDMQRVTFSWYGTELTLADFTRLPTRRKVMTFMPQWDFLDLIANAAARHPEFTLLRSTRATGLIHDGGRVVGVTGDGPDGEVSIRARLVVDASGRDSDVRAAAGLAPMGMASAMDVLWFRIPKAAGERQPFIQAGSGLVIAIDRGDFFQVAHVIPAGTWHGTDADLDATKQRVGRVAPSMADAVAAITLDDVHLLRVRLERLRRWYVDGMLCIGDSAHAMSPAGGVGINLAIQDAVATARILGSALREGTPTPADLHRVQRRRMWPTRVTQFVQHRMQGPLIAEREQDAPLPFALRMLRDHPRLTRVTARFVGLGARPESL</sequence>
<comment type="caution">
    <text evidence="3">The sequence shown here is derived from an EMBL/GenBank/DDBJ whole genome shotgun (WGS) entry which is preliminary data.</text>
</comment>
<gene>
    <name evidence="3" type="ORF">GCM10022383_10440</name>
</gene>
<evidence type="ECO:0000259" key="2">
    <source>
        <dbReference type="Pfam" id="PF01494"/>
    </source>
</evidence>
<reference evidence="4" key="1">
    <citation type="journal article" date="2019" name="Int. J. Syst. Evol. Microbiol.">
        <title>The Global Catalogue of Microorganisms (GCM) 10K type strain sequencing project: providing services to taxonomists for standard genome sequencing and annotation.</title>
        <authorList>
            <consortium name="The Broad Institute Genomics Platform"/>
            <consortium name="The Broad Institute Genome Sequencing Center for Infectious Disease"/>
            <person name="Wu L."/>
            <person name="Ma J."/>
        </authorList>
    </citation>
    <scope>NUCLEOTIDE SEQUENCE [LARGE SCALE GENOMIC DNA]</scope>
    <source>
        <strain evidence="4">JCM 17024</strain>
    </source>
</reference>
<dbReference type="InterPro" id="IPR050631">
    <property type="entry name" value="PheA/TfdB_FAD_monoxygenase"/>
</dbReference>
<dbReference type="EMBL" id="BAABCP010000001">
    <property type="protein sequence ID" value="GAA3933830.1"/>
    <property type="molecule type" value="Genomic_DNA"/>
</dbReference>
<keyword evidence="1" id="KW-0560">Oxidoreductase</keyword>
<dbReference type="InterPro" id="IPR036188">
    <property type="entry name" value="FAD/NAD-bd_sf"/>
</dbReference>
<dbReference type="Proteomes" id="UP001501591">
    <property type="component" value="Unassembled WGS sequence"/>
</dbReference>
<dbReference type="RefSeq" id="WP_344818468.1">
    <property type="nucleotide sequence ID" value="NZ_BAABCP010000001.1"/>
</dbReference>
<keyword evidence="4" id="KW-1185">Reference proteome</keyword>
<evidence type="ECO:0000256" key="1">
    <source>
        <dbReference type="ARBA" id="ARBA00023002"/>
    </source>
</evidence>
<organism evidence="3 4">
    <name type="scientific">Microbacterium soli</name>
    <dbReference type="NCBI Taxonomy" id="446075"/>
    <lineage>
        <taxon>Bacteria</taxon>
        <taxon>Bacillati</taxon>
        <taxon>Actinomycetota</taxon>
        <taxon>Actinomycetes</taxon>
        <taxon>Micrococcales</taxon>
        <taxon>Microbacteriaceae</taxon>
        <taxon>Microbacterium</taxon>
    </lineage>
</organism>
<proteinExistence type="predicted"/>
<accession>A0ABP7N3I0</accession>
<evidence type="ECO:0000313" key="4">
    <source>
        <dbReference type="Proteomes" id="UP001501591"/>
    </source>
</evidence>
<dbReference type="Pfam" id="PF01494">
    <property type="entry name" value="FAD_binding_3"/>
    <property type="match status" value="1"/>
</dbReference>
<dbReference type="PANTHER" id="PTHR43476:SF5">
    <property type="entry name" value="FAD-DEPENDENT MONOOXYGENASE"/>
    <property type="match status" value="1"/>
</dbReference>
<protein>
    <submittedName>
        <fullName evidence="3">FAD-dependent oxidoreductase</fullName>
    </submittedName>
</protein>
<dbReference type="Gene3D" id="3.50.50.60">
    <property type="entry name" value="FAD/NAD(P)-binding domain"/>
    <property type="match status" value="2"/>
</dbReference>
<feature type="domain" description="FAD-binding" evidence="2">
    <location>
        <begin position="7"/>
        <end position="327"/>
    </location>
</feature>
<dbReference type="PANTHER" id="PTHR43476">
    <property type="entry name" value="3-(3-HYDROXY-PHENYL)PROPIONATE/3-HYDROXYCINNAMIC ACID HYDROXYLASE"/>
    <property type="match status" value="1"/>
</dbReference>
<dbReference type="PRINTS" id="PR00420">
    <property type="entry name" value="RNGMNOXGNASE"/>
</dbReference>